<evidence type="ECO:0000313" key="2">
    <source>
        <dbReference type="EMBL" id="GGK96903.1"/>
    </source>
</evidence>
<name>A0A917R9H0_9ACTN</name>
<proteinExistence type="predicted"/>
<accession>A0A917R9H0</accession>
<reference evidence="2" key="2">
    <citation type="submission" date="2020-09" db="EMBL/GenBank/DDBJ databases">
        <authorList>
            <person name="Sun Q."/>
            <person name="Ohkuma M."/>
        </authorList>
    </citation>
    <scope>NUCLEOTIDE SEQUENCE</scope>
    <source>
        <strain evidence="2">JCM 3035</strain>
    </source>
</reference>
<dbReference type="Proteomes" id="UP000637788">
    <property type="component" value="Unassembled WGS sequence"/>
</dbReference>
<organism evidence="2 3">
    <name type="scientific">Streptomyces flaveus</name>
    <dbReference type="NCBI Taxonomy" id="66370"/>
    <lineage>
        <taxon>Bacteria</taxon>
        <taxon>Bacillati</taxon>
        <taxon>Actinomycetota</taxon>
        <taxon>Actinomycetes</taxon>
        <taxon>Kitasatosporales</taxon>
        <taxon>Streptomycetaceae</taxon>
        <taxon>Streptomyces</taxon>
        <taxon>Streptomyces aurantiacus group</taxon>
    </lineage>
</organism>
<comment type="caution">
    <text evidence="2">The sequence shown here is derived from an EMBL/GenBank/DDBJ whole genome shotgun (WGS) entry which is preliminary data.</text>
</comment>
<dbReference type="Pfam" id="PF19457">
    <property type="entry name" value="DUF5994"/>
    <property type="match status" value="1"/>
</dbReference>
<dbReference type="AlphaFoldDB" id="A0A917R9H0"/>
<dbReference type="RefSeq" id="WP_189325526.1">
    <property type="nucleotide sequence ID" value="NZ_BMPQ01000023.1"/>
</dbReference>
<reference evidence="2" key="1">
    <citation type="journal article" date="2014" name="Int. J. Syst. Evol. Microbiol.">
        <title>Complete genome sequence of Corynebacterium casei LMG S-19264T (=DSM 44701T), isolated from a smear-ripened cheese.</title>
        <authorList>
            <consortium name="US DOE Joint Genome Institute (JGI-PGF)"/>
            <person name="Walter F."/>
            <person name="Albersmeier A."/>
            <person name="Kalinowski J."/>
            <person name="Ruckert C."/>
        </authorList>
    </citation>
    <scope>NUCLEOTIDE SEQUENCE</scope>
    <source>
        <strain evidence="2">JCM 3035</strain>
    </source>
</reference>
<protein>
    <submittedName>
        <fullName evidence="2">Uncharacterized protein</fullName>
    </submittedName>
</protein>
<evidence type="ECO:0000313" key="3">
    <source>
        <dbReference type="Proteomes" id="UP000637788"/>
    </source>
</evidence>
<sequence>MPVSFSAIHDTGPAHTVKAAWFVTGLDPVKIRLFSYGVGHRDLLVIPPATDAASAARFIAAATDPRHRERSHGRRGPPDRRRARRRVRTEL</sequence>
<gene>
    <name evidence="2" type="ORF">GCM10010094_67080</name>
</gene>
<dbReference type="InterPro" id="IPR046036">
    <property type="entry name" value="DUF5994"/>
</dbReference>
<feature type="region of interest" description="Disordered" evidence="1">
    <location>
        <begin position="61"/>
        <end position="91"/>
    </location>
</feature>
<keyword evidence="3" id="KW-1185">Reference proteome</keyword>
<evidence type="ECO:0000256" key="1">
    <source>
        <dbReference type="SAM" id="MobiDB-lite"/>
    </source>
</evidence>
<feature type="compositionally biased region" description="Basic residues" evidence="1">
    <location>
        <begin position="68"/>
        <end position="91"/>
    </location>
</feature>
<dbReference type="EMBL" id="BMPQ01000023">
    <property type="protein sequence ID" value="GGK96903.1"/>
    <property type="molecule type" value="Genomic_DNA"/>
</dbReference>